<dbReference type="AlphaFoldDB" id="A0A1Y0ELG9"/>
<protein>
    <recommendedName>
        <fullName evidence="5">DUF2970 domain-containing protein</fullName>
    </recommendedName>
</protein>
<dbReference type="EMBL" id="CP021455">
    <property type="protein sequence ID" value="ARU04248.1"/>
    <property type="molecule type" value="Genomic_DNA"/>
</dbReference>
<feature type="transmembrane region" description="Helical" evidence="2">
    <location>
        <begin position="56"/>
        <end position="77"/>
    </location>
</feature>
<keyword evidence="4" id="KW-1185">Reference proteome</keyword>
<evidence type="ECO:0000256" key="1">
    <source>
        <dbReference type="SAM" id="MobiDB-lite"/>
    </source>
</evidence>
<accession>A0A1Y0ELG9</accession>
<dbReference type="RefSeq" id="WP_087278432.1">
    <property type="nucleotide sequence ID" value="NZ_CP021455.1"/>
</dbReference>
<keyword evidence="2" id="KW-0472">Membrane</keyword>
<evidence type="ECO:0008006" key="5">
    <source>
        <dbReference type="Google" id="ProtNLM"/>
    </source>
</evidence>
<dbReference type="OrthoDB" id="8657357at2"/>
<keyword evidence="2" id="KW-1133">Transmembrane helix</keyword>
<keyword evidence="2" id="KW-0812">Transmembrane</keyword>
<evidence type="ECO:0000313" key="3">
    <source>
        <dbReference type="EMBL" id="ARU04248.1"/>
    </source>
</evidence>
<reference evidence="3 4" key="1">
    <citation type="submission" date="2017-05" db="EMBL/GenBank/DDBJ databases">
        <authorList>
            <person name="Song R."/>
            <person name="Chenine A.L."/>
            <person name="Ruprecht R.M."/>
        </authorList>
    </citation>
    <scope>NUCLEOTIDE SEQUENCE [LARGE SCALE GENOMIC DNA]</scope>
    <source>
        <strain evidence="3 4">DSM 26136</strain>
    </source>
</reference>
<name>A0A1Y0ELG9_9BURK</name>
<evidence type="ECO:0000256" key="2">
    <source>
        <dbReference type="SAM" id="Phobius"/>
    </source>
</evidence>
<sequence length="82" mass="8895">MSDPRKSNSDAVSGDGRPPDNAKPSILRAFQTVAWSFLGIRKNSEFQRDLQSVNPLHIIAVGLVLLLLFIGVLLLIVKAVVA</sequence>
<dbReference type="InterPro" id="IPR021344">
    <property type="entry name" value="DUF2970"/>
</dbReference>
<dbReference type="KEGG" id="cser:CCO03_05750"/>
<proteinExistence type="predicted"/>
<dbReference type="Pfam" id="PF11174">
    <property type="entry name" value="DUF2970"/>
    <property type="match status" value="1"/>
</dbReference>
<gene>
    <name evidence="3" type="ORF">CCO03_05750</name>
</gene>
<feature type="region of interest" description="Disordered" evidence="1">
    <location>
        <begin position="1"/>
        <end position="24"/>
    </location>
</feature>
<organism evidence="3 4">
    <name type="scientific">Comamonas serinivorans</name>
    <dbReference type="NCBI Taxonomy" id="1082851"/>
    <lineage>
        <taxon>Bacteria</taxon>
        <taxon>Pseudomonadati</taxon>
        <taxon>Pseudomonadota</taxon>
        <taxon>Betaproteobacteria</taxon>
        <taxon>Burkholderiales</taxon>
        <taxon>Comamonadaceae</taxon>
        <taxon>Comamonas</taxon>
    </lineage>
</organism>
<evidence type="ECO:0000313" key="4">
    <source>
        <dbReference type="Proteomes" id="UP000196138"/>
    </source>
</evidence>
<dbReference type="Proteomes" id="UP000196138">
    <property type="component" value="Chromosome"/>
</dbReference>